<dbReference type="AlphaFoldDB" id="A0A5Q5BSW4"/>
<dbReference type="EMBL" id="CP000384">
    <property type="protein sequence ID" value="ABG11478.1"/>
    <property type="molecule type" value="Genomic_DNA"/>
</dbReference>
<dbReference type="KEGG" id="mmc:Mmcs_5378"/>
<gene>
    <name evidence="2" type="ordered locus">Mmcs_5378</name>
</gene>
<evidence type="ECO:0000313" key="2">
    <source>
        <dbReference type="EMBL" id="ABG11478.1"/>
    </source>
</evidence>
<feature type="region of interest" description="Disordered" evidence="1">
    <location>
        <begin position="45"/>
        <end position="181"/>
    </location>
</feature>
<name>A0A5Q5BSW4_MYCSS</name>
<evidence type="ECO:0000256" key="1">
    <source>
        <dbReference type="SAM" id="MobiDB-lite"/>
    </source>
</evidence>
<organism evidence="2">
    <name type="scientific">Mycobacterium sp. (strain MCS)</name>
    <dbReference type="NCBI Taxonomy" id="164756"/>
    <lineage>
        <taxon>Bacteria</taxon>
        <taxon>Bacillati</taxon>
        <taxon>Actinomycetota</taxon>
        <taxon>Actinomycetes</taxon>
        <taxon>Mycobacteriales</taxon>
        <taxon>Mycobacteriaceae</taxon>
        <taxon>Mycobacterium</taxon>
    </lineage>
</organism>
<dbReference type="Pfam" id="PF17963">
    <property type="entry name" value="Big_9"/>
    <property type="match status" value="1"/>
</dbReference>
<reference evidence="2" key="1">
    <citation type="submission" date="2006-06" db="EMBL/GenBank/DDBJ databases">
        <title>Complete sequence of chromosome of Mycobacterium sp. MCS.</title>
        <authorList>
            <consortium name="US DOE Joint Genome Institute"/>
            <person name="Copeland A."/>
            <person name="Lucas S."/>
            <person name="Lapidus A."/>
            <person name="Barry K."/>
            <person name="Detter J.C."/>
            <person name="Glavina del Rio T."/>
            <person name="Hammon N."/>
            <person name="Israni S."/>
            <person name="Dalin E."/>
            <person name="Tice H."/>
            <person name="Pitluck S."/>
            <person name="Martinez M."/>
            <person name="Schmutz J."/>
            <person name="Larimer F."/>
            <person name="Land M."/>
            <person name="Hauser L."/>
            <person name="Kyrpides N."/>
            <person name="Kim E."/>
            <person name="Miller C.D."/>
            <person name="Hughes J.E."/>
            <person name="Anderson A.J."/>
            <person name="Sims R.C."/>
            <person name="Richardson P."/>
        </authorList>
    </citation>
    <scope>NUCLEOTIDE SEQUENCE [LARGE SCALE GENOMIC DNA]</scope>
    <source>
        <strain evidence="2">MCS</strain>
    </source>
</reference>
<dbReference type="Gene3D" id="2.60.40.3440">
    <property type="match status" value="1"/>
</dbReference>
<feature type="compositionally biased region" description="Acidic residues" evidence="1">
    <location>
        <begin position="73"/>
        <end position="141"/>
    </location>
</feature>
<feature type="compositionally biased region" description="Low complexity" evidence="1">
    <location>
        <begin position="45"/>
        <end position="61"/>
    </location>
</feature>
<accession>A0A5Q5BSW4</accession>
<sequence length="584" mass="63026">MAVRRGARRAEGFAVRRWLQVGAASAGVGAGLLGFSLLGPQVGTAAADTAGETTTSSNAPSSDDDARSTSTDQSDDTDDQDAEDAEAEDAEDADEEDAEDAEDEEDPDEEDEEDAPEGLEDEDPDEDTLDQDDEDDEESAADDDKRAARGTTEDVAAETVSQPQARVTALEPKAPSGSWSDVTGRAISTWTRDSQGWINSLPVDNQAKYHLEGALWATRRTFLNQAPDVAPIQISGKLDGPVVGTVGAVDPDGDRLIYIVTRGPKTGSVKVNADGTYTYTPGAGFDGVDTFRVVAVDVGPHVNLLDPFRRIGTSADNLVNQRAIRFTFAYRDGSEHWTPERRAALNDVADRLVEYFTVTRAVTLTYDILGENDATSRTLAWAWSDPLSQEPGYWRTVVQNKIISGVDANGEASDGQIAYNFGHKWGLGDTVASDEYAFTPVAIHEILHSFGFMSFIERPGENVERTWMVFDQFVVTADGSRPIDSDYGWDAEFDPYLTGQNGGMYFGGANAVAAYGGLVPLFTPNPWRPGSSMSHLDDATFTGVNVKVMNAQAPIGPRVRILSPMEIGILRDLGYRASAPVTQL</sequence>
<protein>
    <submittedName>
        <fullName evidence="2">Uncharacterized protein</fullName>
    </submittedName>
</protein>
<proteinExistence type="predicted"/>